<dbReference type="InterPro" id="IPR008323">
    <property type="entry name" value="UCP033563"/>
</dbReference>
<protein>
    <submittedName>
        <fullName evidence="1">DUF1015 domain-containing protein</fullName>
    </submittedName>
</protein>
<evidence type="ECO:0000313" key="1">
    <source>
        <dbReference type="EMBL" id="TGN26148.1"/>
    </source>
</evidence>
<dbReference type="Pfam" id="PF06245">
    <property type="entry name" value="DUF1015"/>
    <property type="match status" value="1"/>
</dbReference>
<gene>
    <name evidence="1" type="ORF">E4J94_12415</name>
</gene>
<organism evidence="1 2">
    <name type="scientific">Empedobacter tilapiae</name>
    <dbReference type="NCBI Taxonomy" id="2491114"/>
    <lineage>
        <taxon>Bacteria</taxon>
        <taxon>Pseudomonadati</taxon>
        <taxon>Bacteroidota</taxon>
        <taxon>Flavobacteriia</taxon>
        <taxon>Flavobacteriales</taxon>
        <taxon>Weeksellaceae</taxon>
        <taxon>Empedobacter</taxon>
    </lineage>
</organism>
<dbReference type="EMBL" id="SRPE01000008">
    <property type="protein sequence ID" value="TGN26148.1"/>
    <property type="molecule type" value="Genomic_DNA"/>
</dbReference>
<dbReference type="PANTHER" id="PTHR36454">
    <property type="entry name" value="LMO2823 PROTEIN"/>
    <property type="match status" value="1"/>
</dbReference>
<comment type="caution">
    <text evidence="1">The sequence shown here is derived from an EMBL/GenBank/DDBJ whole genome shotgun (WGS) entry which is preliminary data.</text>
</comment>
<dbReference type="OrthoDB" id="9781616at2"/>
<dbReference type="PANTHER" id="PTHR36454:SF1">
    <property type="entry name" value="DUF1015 DOMAIN-CONTAINING PROTEIN"/>
    <property type="match status" value="1"/>
</dbReference>
<name>A0A4Z1B6T9_9FLAO</name>
<sequence length="415" mass="48986">MPQFKPFKGIRPTEETSQDFVTLAVNQYSKEEVDYYINTRENSFLHIILPTWDDSIEDPKEKFRRVRKNLEEFIEKKILVQDKSSFYIYQVIQPNGRETKGLLGLVNIEDYRNNKIKKHEETLERRVELFAEYLKESHFHAEPVLLTYKPAQRVDLLIDTEMKRKPILKIDESNGTQHLLWRVDNRLNLKQLKDSIEKLEDLYIADGHHRMESSERYTKYTTESSEDEVYGNESFNFTLALLVSNEDLIINDYNRLIKDLNGLSSKEFIQHLEDYFEIIPKNEELTIPTKKHHLVMYLDNQFYSLYVKNNILKTEGLSELDTYIFEETVLKPILNIQDTKKDKRVHYECGTRDKVGIEALKNKVDHHDYIAAFAFYPVDVKDLQLIADLGLKMPPKSTYIEPKPLSGFAVFDLKE</sequence>
<dbReference type="Proteomes" id="UP000297998">
    <property type="component" value="Unassembled WGS sequence"/>
</dbReference>
<keyword evidence="2" id="KW-1185">Reference proteome</keyword>
<dbReference type="PIRSF" id="PIRSF033563">
    <property type="entry name" value="UCP033563"/>
    <property type="match status" value="1"/>
</dbReference>
<dbReference type="AlphaFoldDB" id="A0A4Z1B6T9"/>
<evidence type="ECO:0000313" key="2">
    <source>
        <dbReference type="Proteomes" id="UP000297998"/>
    </source>
</evidence>
<proteinExistence type="predicted"/>
<reference evidence="1 2" key="1">
    <citation type="submission" date="2019-03" db="EMBL/GenBank/DDBJ databases">
        <title>Empedobacter tilapiae sp. nov., isolated from an intestine of Nile tilapia Oreochromis niloticus.</title>
        <authorList>
            <person name="Kim Y.-O."/>
            <person name="Yoon J.-H."/>
        </authorList>
    </citation>
    <scope>NUCLEOTIDE SEQUENCE [LARGE SCALE GENOMIC DNA]</scope>
    <source>
        <strain evidence="1 2">MRS2</strain>
    </source>
</reference>
<accession>A0A4Z1B6T9</accession>
<dbReference type="RefSeq" id="WP_135836118.1">
    <property type="nucleotide sequence ID" value="NZ_CAUQWU010000008.1"/>
</dbReference>